<accession>A0A6J5RLJ9</accession>
<proteinExistence type="predicted"/>
<sequence length="65" mass="6675">MARRTIKSPGKKSISFNEGGLHSSTGTPAGKKIPAGKMAKAASGKLGPLAKKQALFKKNVLTGPK</sequence>
<dbReference type="EMBL" id="LR797181">
    <property type="protein sequence ID" value="CAB4192704.1"/>
    <property type="molecule type" value="Genomic_DNA"/>
</dbReference>
<evidence type="ECO:0000313" key="2">
    <source>
        <dbReference type="EMBL" id="CAB4192704.1"/>
    </source>
</evidence>
<feature type="region of interest" description="Disordered" evidence="1">
    <location>
        <begin position="1"/>
        <end position="39"/>
    </location>
</feature>
<organism evidence="2">
    <name type="scientific">uncultured Caudovirales phage</name>
    <dbReference type="NCBI Taxonomy" id="2100421"/>
    <lineage>
        <taxon>Viruses</taxon>
        <taxon>Duplodnaviria</taxon>
        <taxon>Heunggongvirae</taxon>
        <taxon>Uroviricota</taxon>
        <taxon>Caudoviricetes</taxon>
        <taxon>Peduoviridae</taxon>
        <taxon>Maltschvirus</taxon>
        <taxon>Maltschvirus maltsch</taxon>
    </lineage>
</organism>
<gene>
    <name evidence="2" type="ORF">UFOVP1244_68</name>
</gene>
<protein>
    <submittedName>
        <fullName evidence="2">Uncharacterized protein</fullName>
    </submittedName>
</protein>
<feature type="compositionally biased region" description="Basic residues" evidence="1">
    <location>
        <begin position="1"/>
        <end position="10"/>
    </location>
</feature>
<reference evidence="2" key="1">
    <citation type="submission" date="2020-05" db="EMBL/GenBank/DDBJ databases">
        <authorList>
            <person name="Chiriac C."/>
            <person name="Salcher M."/>
            <person name="Ghai R."/>
            <person name="Kavagutti S V."/>
        </authorList>
    </citation>
    <scope>NUCLEOTIDE SEQUENCE</scope>
</reference>
<evidence type="ECO:0000256" key="1">
    <source>
        <dbReference type="SAM" id="MobiDB-lite"/>
    </source>
</evidence>
<name>A0A6J5RLJ9_9CAUD</name>